<dbReference type="Proteomes" id="UP000030651">
    <property type="component" value="Unassembled WGS sequence"/>
</dbReference>
<proteinExistence type="predicted"/>
<dbReference type="SUPFAM" id="SSF51445">
    <property type="entry name" value="(Trans)glycosidases"/>
    <property type="match status" value="1"/>
</dbReference>
<accession>W3X845</accession>
<dbReference type="InParanoid" id="W3X845"/>
<feature type="signal peptide" evidence="1">
    <location>
        <begin position="1"/>
        <end position="18"/>
    </location>
</feature>
<dbReference type="AlphaFoldDB" id="W3X845"/>
<dbReference type="eggNOG" id="ENOG502RGI5">
    <property type="taxonomic scope" value="Eukaryota"/>
</dbReference>
<dbReference type="OrthoDB" id="3445803at2759"/>
<name>W3X845_PESFW</name>
<gene>
    <name evidence="2" type="ORF">PFICI_06579</name>
</gene>
<dbReference type="RefSeq" id="XP_007833351.1">
    <property type="nucleotide sequence ID" value="XM_007835160.1"/>
</dbReference>
<evidence type="ECO:0008006" key="4">
    <source>
        <dbReference type="Google" id="ProtNLM"/>
    </source>
</evidence>
<evidence type="ECO:0000313" key="2">
    <source>
        <dbReference type="EMBL" id="ETS81577.1"/>
    </source>
</evidence>
<keyword evidence="3" id="KW-1185">Reference proteome</keyword>
<dbReference type="GeneID" id="19271592"/>
<protein>
    <recommendedName>
        <fullName evidence="4">Glycoside hydrolase family 39 protein</fullName>
    </recommendedName>
</protein>
<dbReference type="HOGENOM" id="CLU_023231_1_0_1"/>
<feature type="chain" id="PRO_5004835516" description="Glycoside hydrolase family 39 protein" evidence="1">
    <location>
        <begin position="19"/>
        <end position="454"/>
    </location>
</feature>
<organism evidence="2 3">
    <name type="scientific">Pestalotiopsis fici (strain W106-1 / CGMCC3.15140)</name>
    <dbReference type="NCBI Taxonomy" id="1229662"/>
    <lineage>
        <taxon>Eukaryota</taxon>
        <taxon>Fungi</taxon>
        <taxon>Dikarya</taxon>
        <taxon>Ascomycota</taxon>
        <taxon>Pezizomycotina</taxon>
        <taxon>Sordariomycetes</taxon>
        <taxon>Xylariomycetidae</taxon>
        <taxon>Amphisphaeriales</taxon>
        <taxon>Sporocadaceae</taxon>
        <taxon>Pestalotiopsis</taxon>
    </lineage>
</organism>
<evidence type="ECO:0000313" key="3">
    <source>
        <dbReference type="Proteomes" id="UP000030651"/>
    </source>
</evidence>
<evidence type="ECO:0000256" key="1">
    <source>
        <dbReference type="SAM" id="SignalP"/>
    </source>
</evidence>
<dbReference type="Gene3D" id="3.20.20.80">
    <property type="entry name" value="Glycosidases"/>
    <property type="match status" value="1"/>
</dbReference>
<sequence>MNSIFSSLVFLVAAASQAAVIAPRSSGTAFVQLAESAGTATHLGSGFIYGFPDNGTEASNAIPDYFLTDIGFRAGRAGGAQITARGWAYGGKAEYDARFQSTLSNYRTVRKYGADFLLLVHDLWGADGGATESTPFPGDNGNWTEADLFLNQLISDMNENNMLDGVVLDIWNEPDGFGFWARSWDQYLEYIGHAHKMLKAAFPYLSISGPSMANAPALDNSNWHTWFEYMAANDVIPDIYSWHQIGLWEREPDRTVSDFNAFREQYGLPFRPLDLNEYAWPDEQNPASSAYYLAQLERNNIRGLRANWGGGSNLHDFAASLLGKDENGAYYPNGEWQLYKYYAAMQGDRVVTSASSDKLFDAFAVRGDTVKILAGTRLTSDAYDITVTGLESTSLGLSGVLSIRTTRFDWNGATGQIDAPVDLGTADYTYTDGTFTINLTPATSSTAYAYEFSL</sequence>
<keyword evidence="1" id="KW-0732">Signal</keyword>
<dbReference type="KEGG" id="pfy:PFICI_06579"/>
<dbReference type="EMBL" id="KI912112">
    <property type="protein sequence ID" value="ETS81577.1"/>
    <property type="molecule type" value="Genomic_DNA"/>
</dbReference>
<dbReference type="OMA" id="YKYYAAM"/>
<reference evidence="3" key="1">
    <citation type="journal article" date="2015" name="BMC Genomics">
        <title>Genomic and transcriptomic analysis of the endophytic fungus Pestalotiopsis fici reveals its lifestyle and high potential for synthesis of natural products.</title>
        <authorList>
            <person name="Wang X."/>
            <person name="Zhang X."/>
            <person name="Liu L."/>
            <person name="Xiang M."/>
            <person name="Wang W."/>
            <person name="Sun X."/>
            <person name="Che Y."/>
            <person name="Guo L."/>
            <person name="Liu G."/>
            <person name="Guo L."/>
            <person name="Wang C."/>
            <person name="Yin W.B."/>
            <person name="Stadler M."/>
            <person name="Zhang X."/>
            <person name="Liu X."/>
        </authorList>
    </citation>
    <scope>NUCLEOTIDE SEQUENCE [LARGE SCALE GENOMIC DNA]</scope>
    <source>
        <strain evidence="3">W106-1 / CGMCC3.15140</strain>
    </source>
</reference>
<dbReference type="InterPro" id="IPR017853">
    <property type="entry name" value="GH"/>
</dbReference>